<proteinExistence type="predicted"/>
<sequence>MTAFRMLEARAAPVDGYKTIGGLVLLGLGLGLQCIGGWERAGEVCIDVGILLSGLGGAHKFIKRRRAANG</sequence>
<dbReference type="EMBL" id="MT143403">
    <property type="protein sequence ID" value="QJA96469.1"/>
    <property type="molecule type" value="Genomic_DNA"/>
</dbReference>
<name>A0A6M3LQM4_9ZZZZ</name>
<dbReference type="AlphaFoldDB" id="A0A6M3LQM4"/>
<evidence type="ECO:0008006" key="2">
    <source>
        <dbReference type="Google" id="ProtNLM"/>
    </source>
</evidence>
<organism evidence="1">
    <name type="scientific">viral metagenome</name>
    <dbReference type="NCBI Taxonomy" id="1070528"/>
    <lineage>
        <taxon>unclassified sequences</taxon>
        <taxon>metagenomes</taxon>
        <taxon>organismal metagenomes</taxon>
    </lineage>
</organism>
<accession>A0A6M3LQM4</accession>
<evidence type="ECO:0000313" key="1">
    <source>
        <dbReference type="EMBL" id="QJA96469.1"/>
    </source>
</evidence>
<reference evidence="1" key="1">
    <citation type="submission" date="2020-03" db="EMBL/GenBank/DDBJ databases">
        <title>The deep terrestrial virosphere.</title>
        <authorList>
            <person name="Holmfeldt K."/>
            <person name="Nilsson E."/>
            <person name="Simone D."/>
            <person name="Lopez-Fernandez M."/>
            <person name="Wu X."/>
            <person name="de Brujin I."/>
            <person name="Lundin D."/>
            <person name="Andersson A."/>
            <person name="Bertilsson S."/>
            <person name="Dopson M."/>
        </authorList>
    </citation>
    <scope>NUCLEOTIDE SEQUENCE</scope>
    <source>
        <strain evidence="1">MM415B08509</strain>
    </source>
</reference>
<protein>
    <recommendedName>
        <fullName evidence="2">Holin</fullName>
    </recommendedName>
</protein>
<gene>
    <name evidence="1" type="ORF">MM415B08509_0007</name>
</gene>